<evidence type="ECO:0008006" key="7">
    <source>
        <dbReference type="Google" id="ProtNLM"/>
    </source>
</evidence>
<evidence type="ECO:0000256" key="1">
    <source>
        <dbReference type="ARBA" id="ARBA00004141"/>
    </source>
</evidence>
<evidence type="ECO:0000256" key="5">
    <source>
        <dbReference type="SAM" id="Phobius"/>
    </source>
</evidence>
<reference evidence="6" key="1">
    <citation type="submission" date="2021-01" db="EMBL/GenBank/DDBJ databases">
        <authorList>
            <person name="Corre E."/>
            <person name="Pelletier E."/>
            <person name="Niang G."/>
            <person name="Scheremetjew M."/>
            <person name="Finn R."/>
            <person name="Kale V."/>
            <person name="Holt S."/>
            <person name="Cochrane G."/>
            <person name="Meng A."/>
            <person name="Brown T."/>
            <person name="Cohen L."/>
        </authorList>
    </citation>
    <scope>NUCLEOTIDE SEQUENCE</scope>
    <source>
        <strain evidence="6">UTEXLB2642</strain>
    </source>
</reference>
<organism evidence="6">
    <name type="scientific">Chromulina nebulosa</name>
    <dbReference type="NCBI Taxonomy" id="96789"/>
    <lineage>
        <taxon>Eukaryota</taxon>
        <taxon>Sar</taxon>
        <taxon>Stramenopiles</taxon>
        <taxon>Ochrophyta</taxon>
        <taxon>Chrysophyceae</taxon>
        <taxon>Chromulinales</taxon>
        <taxon>Chromulinaceae</taxon>
        <taxon>Chromulina</taxon>
    </lineage>
</organism>
<sequence>MNWLRVSGLCGASAVALGAIGAHAIINKSEHMKDTWKTGSYYHLVHSVVLLIAATNLHGRKKSIVCSLFLSGVIIFCGSLYTVVLMDQRRPYSYPAPVGGLLLIGGWLAIGLL</sequence>
<dbReference type="GO" id="GO:0016020">
    <property type="term" value="C:membrane"/>
    <property type="evidence" value="ECO:0007669"/>
    <property type="project" value="UniProtKB-SubCell"/>
</dbReference>
<evidence type="ECO:0000256" key="3">
    <source>
        <dbReference type="ARBA" id="ARBA00022989"/>
    </source>
</evidence>
<dbReference type="InterPro" id="IPR006696">
    <property type="entry name" value="DUF423"/>
</dbReference>
<gene>
    <name evidence="6" type="ORF">CNEB1095_LOCUS1260</name>
</gene>
<accession>A0A7S0XFG7</accession>
<dbReference type="PANTHER" id="PTHR43461">
    <property type="entry name" value="TRANSMEMBRANE PROTEIN 256"/>
    <property type="match status" value="1"/>
</dbReference>
<evidence type="ECO:0000256" key="4">
    <source>
        <dbReference type="ARBA" id="ARBA00023136"/>
    </source>
</evidence>
<dbReference type="AlphaFoldDB" id="A0A7S0XFG7"/>
<proteinExistence type="predicted"/>
<keyword evidence="2 5" id="KW-0812">Transmembrane</keyword>
<name>A0A7S0XFG7_9STRA</name>
<evidence type="ECO:0000256" key="2">
    <source>
        <dbReference type="ARBA" id="ARBA00022692"/>
    </source>
</evidence>
<evidence type="ECO:0000313" key="6">
    <source>
        <dbReference type="EMBL" id="CAD8715255.1"/>
    </source>
</evidence>
<protein>
    <recommendedName>
        <fullName evidence="7">DUF423 domain-containing protein</fullName>
    </recommendedName>
</protein>
<keyword evidence="4 5" id="KW-0472">Membrane</keyword>
<dbReference type="PANTHER" id="PTHR43461:SF1">
    <property type="entry name" value="TRANSMEMBRANE PROTEIN 256"/>
    <property type="match status" value="1"/>
</dbReference>
<feature type="transmembrane region" description="Helical" evidence="5">
    <location>
        <begin position="92"/>
        <end position="112"/>
    </location>
</feature>
<comment type="subcellular location">
    <subcellularLocation>
        <location evidence="1">Membrane</location>
        <topology evidence="1">Multi-pass membrane protein</topology>
    </subcellularLocation>
</comment>
<dbReference type="Pfam" id="PF04241">
    <property type="entry name" value="DUF423"/>
    <property type="match status" value="1"/>
</dbReference>
<keyword evidence="3 5" id="KW-1133">Transmembrane helix</keyword>
<feature type="transmembrane region" description="Helical" evidence="5">
    <location>
        <begin position="40"/>
        <end position="57"/>
    </location>
</feature>
<dbReference type="EMBL" id="HBFD01001998">
    <property type="protein sequence ID" value="CAD8715255.1"/>
    <property type="molecule type" value="Transcribed_RNA"/>
</dbReference>
<feature type="transmembrane region" description="Helical" evidence="5">
    <location>
        <begin position="64"/>
        <end position="86"/>
    </location>
</feature>